<dbReference type="InterPro" id="IPR008948">
    <property type="entry name" value="L-Aspartase-like"/>
</dbReference>
<dbReference type="AlphaFoldDB" id="A0A7I9VSC4"/>
<dbReference type="PROSITE" id="PS00163">
    <property type="entry name" value="FUMARATE_LYASES"/>
    <property type="match status" value="1"/>
</dbReference>
<dbReference type="PRINTS" id="PR00145">
    <property type="entry name" value="ARGSUCLYASE"/>
</dbReference>
<organism evidence="10 11">
    <name type="scientific">Anaeromyxobacter diazotrophicus</name>
    <dbReference type="NCBI Taxonomy" id="2590199"/>
    <lineage>
        <taxon>Bacteria</taxon>
        <taxon>Pseudomonadati</taxon>
        <taxon>Myxococcota</taxon>
        <taxon>Myxococcia</taxon>
        <taxon>Myxococcales</taxon>
        <taxon>Cystobacterineae</taxon>
        <taxon>Anaeromyxobacteraceae</taxon>
        <taxon>Anaeromyxobacter</taxon>
    </lineage>
</organism>
<evidence type="ECO:0000259" key="8">
    <source>
        <dbReference type="Pfam" id="PF00206"/>
    </source>
</evidence>
<dbReference type="GO" id="GO:0005829">
    <property type="term" value="C:cytosol"/>
    <property type="evidence" value="ECO:0007669"/>
    <property type="project" value="TreeGrafter"/>
</dbReference>
<dbReference type="Gene3D" id="1.20.200.10">
    <property type="entry name" value="Fumarase/aspartase (Central domain)"/>
    <property type="match status" value="1"/>
</dbReference>
<protein>
    <recommendedName>
        <fullName evidence="3 7">Argininosuccinate lyase</fullName>
        <shortName evidence="7">ASAL</shortName>
        <ecNumber evidence="3 7">4.3.2.1</ecNumber>
    </recommendedName>
    <alternativeName>
        <fullName evidence="7">Arginosuccinase</fullName>
    </alternativeName>
</protein>
<evidence type="ECO:0000256" key="3">
    <source>
        <dbReference type="ARBA" id="ARBA00012338"/>
    </source>
</evidence>
<dbReference type="Proteomes" id="UP000503640">
    <property type="component" value="Unassembled WGS sequence"/>
</dbReference>
<comment type="similarity">
    <text evidence="7">Belongs to the lyase 1 family. Argininosuccinate lyase subfamily.</text>
</comment>
<dbReference type="InterPro" id="IPR029419">
    <property type="entry name" value="Arg_succ_lyase_C"/>
</dbReference>
<keyword evidence="11" id="KW-1185">Reference proteome</keyword>
<evidence type="ECO:0000256" key="1">
    <source>
        <dbReference type="ARBA" id="ARBA00000985"/>
    </source>
</evidence>
<dbReference type="PANTHER" id="PTHR43814:SF1">
    <property type="entry name" value="ARGININOSUCCINATE LYASE"/>
    <property type="match status" value="1"/>
</dbReference>
<evidence type="ECO:0000259" key="9">
    <source>
        <dbReference type="Pfam" id="PF14698"/>
    </source>
</evidence>
<feature type="domain" description="Fumarate lyase N-terminal" evidence="8">
    <location>
        <begin position="17"/>
        <end position="308"/>
    </location>
</feature>
<dbReference type="InterPro" id="IPR020557">
    <property type="entry name" value="Fumarate_lyase_CS"/>
</dbReference>
<dbReference type="InterPro" id="IPR022761">
    <property type="entry name" value="Fumarate_lyase_N"/>
</dbReference>
<name>A0A7I9VSC4_9BACT</name>
<dbReference type="FunFam" id="1.10.40.30:FF:000001">
    <property type="entry name" value="Argininosuccinate lyase"/>
    <property type="match status" value="1"/>
</dbReference>
<evidence type="ECO:0000256" key="2">
    <source>
        <dbReference type="ARBA" id="ARBA00004941"/>
    </source>
</evidence>
<comment type="pathway">
    <text evidence="2 7">Amino-acid biosynthesis; L-arginine biosynthesis; L-arginine from L-ornithine and carbamoyl phosphate: step 3/3.</text>
</comment>
<proteinExistence type="inferred from homology"/>
<evidence type="ECO:0000256" key="7">
    <source>
        <dbReference type="HAMAP-Rule" id="MF_00006"/>
    </source>
</evidence>
<sequence length="467" mass="50084">MARRGGRAKPVSRAALSGEADPRLVALSVSIGEDAALFEQDIRGSRAHVAMLAARGLVPKAAARRIDAGLAQVREEFAAGKIAFDPALEDVHTHVERRLGELVGRDAGYLHAGRSRNDQVALDERLFIVDACGQCDQALVALMRALLGQARRHEATLLPGYTHLQRAQPVTLAHHLLAYVEALGRDRQRLGEVRARAAVSPLGSGALAGTTLRIDRAHTARALGLAGVTRNSLDAVSDRDSAIELGFACALSAVHLSRLGEELVLWTTREFGFMTLSDAFSTGSSLMPQKKNPDVGELARGRAGSAVGDLVTLLTLPKNLPLSYNRDLQEDKRPLLDAPRKLAQTALALAGAVETATYHAERMAEALGSGEALATDAAEYLVEKGVRFREAHEAVGAAAAWATREGKALAALTAAEWRRFHRAFAPDVVRRFDARASLARREIPGAPGPKQVARQLARWEKELGRAG</sequence>
<dbReference type="Gene3D" id="1.10.40.30">
    <property type="entry name" value="Fumarase/aspartase (C-terminal domain)"/>
    <property type="match status" value="1"/>
</dbReference>
<dbReference type="EC" id="4.3.2.1" evidence="3 7"/>
<keyword evidence="4 7" id="KW-0055">Arginine biosynthesis</keyword>
<dbReference type="PANTHER" id="PTHR43814">
    <property type="entry name" value="ARGININOSUCCINATE LYASE"/>
    <property type="match status" value="1"/>
</dbReference>
<dbReference type="UniPathway" id="UPA00068">
    <property type="reaction ID" value="UER00114"/>
</dbReference>
<evidence type="ECO:0000256" key="6">
    <source>
        <dbReference type="ARBA" id="ARBA00023239"/>
    </source>
</evidence>
<keyword evidence="5 7" id="KW-0028">Amino-acid biosynthesis</keyword>
<dbReference type="HAMAP" id="MF_00006">
    <property type="entry name" value="Arg_succ_lyase"/>
    <property type="match status" value="1"/>
</dbReference>
<dbReference type="NCBIfam" id="TIGR00838">
    <property type="entry name" value="argH"/>
    <property type="match status" value="1"/>
</dbReference>
<dbReference type="RefSeq" id="WP_176068767.1">
    <property type="nucleotide sequence ID" value="NZ_BJTG01000013.1"/>
</dbReference>
<evidence type="ECO:0000313" key="11">
    <source>
        <dbReference type="Proteomes" id="UP000503640"/>
    </source>
</evidence>
<dbReference type="SUPFAM" id="SSF48557">
    <property type="entry name" value="L-aspartase-like"/>
    <property type="match status" value="1"/>
</dbReference>
<dbReference type="EMBL" id="BJTG01000013">
    <property type="protein sequence ID" value="GEJ59356.1"/>
    <property type="molecule type" value="Genomic_DNA"/>
</dbReference>
<dbReference type="PRINTS" id="PR00149">
    <property type="entry name" value="FUMRATELYASE"/>
</dbReference>
<keyword evidence="6 7" id="KW-0456">Lyase</keyword>
<dbReference type="InterPro" id="IPR009049">
    <property type="entry name" value="Argininosuccinate_lyase"/>
</dbReference>
<comment type="subcellular location">
    <subcellularLocation>
        <location evidence="7">Cytoplasm</location>
    </subcellularLocation>
</comment>
<feature type="domain" description="Argininosuccinate lyase C-terminal" evidence="9">
    <location>
        <begin position="372"/>
        <end position="438"/>
    </location>
</feature>
<evidence type="ECO:0000256" key="5">
    <source>
        <dbReference type="ARBA" id="ARBA00022605"/>
    </source>
</evidence>
<keyword evidence="7" id="KW-0963">Cytoplasm</keyword>
<dbReference type="GO" id="GO:0042450">
    <property type="term" value="P:L-arginine biosynthetic process via ornithine"/>
    <property type="evidence" value="ECO:0007669"/>
    <property type="project" value="UniProtKB-UniRule"/>
</dbReference>
<dbReference type="CDD" id="cd01359">
    <property type="entry name" value="Argininosuccinate_lyase"/>
    <property type="match status" value="1"/>
</dbReference>
<comment type="caution">
    <text evidence="10">The sequence shown here is derived from an EMBL/GenBank/DDBJ whole genome shotgun (WGS) entry which is preliminary data.</text>
</comment>
<dbReference type="InterPro" id="IPR000362">
    <property type="entry name" value="Fumarate_lyase_fam"/>
</dbReference>
<dbReference type="FunFam" id="1.20.200.10:FF:000015">
    <property type="entry name" value="argininosuccinate lyase isoform X2"/>
    <property type="match status" value="1"/>
</dbReference>
<evidence type="ECO:0000256" key="4">
    <source>
        <dbReference type="ARBA" id="ARBA00022571"/>
    </source>
</evidence>
<dbReference type="GO" id="GO:0004056">
    <property type="term" value="F:argininosuccinate lyase activity"/>
    <property type="evidence" value="ECO:0007669"/>
    <property type="project" value="UniProtKB-UniRule"/>
</dbReference>
<dbReference type="Pfam" id="PF00206">
    <property type="entry name" value="Lyase_1"/>
    <property type="match status" value="1"/>
</dbReference>
<dbReference type="InterPro" id="IPR024083">
    <property type="entry name" value="Fumarase/histidase_N"/>
</dbReference>
<reference evidence="11" key="1">
    <citation type="journal article" date="2020" name="Appl. Environ. Microbiol.">
        <title>Diazotrophic Anaeromyxobacter Isolates from Soils.</title>
        <authorList>
            <person name="Masuda Y."/>
            <person name="Yamanaka H."/>
            <person name="Xu Z.X."/>
            <person name="Shiratori Y."/>
            <person name="Aono T."/>
            <person name="Amachi S."/>
            <person name="Senoo K."/>
            <person name="Itoh H."/>
        </authorList>
    </citation>
    <scope>NUCLEOTIDE SEQUENCE [LARGE SCALE GENOMIC DNA]</scope>
    <source>
        <strain evidence="11">R267</strain>
    </source>
</reference>
<dbReference type="Pfam" id="PF14698">
    <property type="entry name" value="ASL_C2"/>
    <property type="match status" value="1"/>
</dbReference>
<dbReference type="Gene3D" id="1.10.275.10">
    <property type="entry name" value="Fumarase/aspartase (N-terminal domain)"/>
    <property type="match status" value="1"/>
</dbReference>
<evidence type="ECO:0000313" key="10">
    <source>
        <dbReference type="EMBL" id="GEJ59356.1"/>
    </source>
</evidence>
<comment type="catalytic activity">
    <reaction evidence="1 7">
        <text>2-(N(omega)-L-arginino)succinate = fumarate + L-arginine</text>
        <dbReference type="Rhea" id="RHEA:24020"/>
        <dbReference type="ChEBI" id="CHEBI:29806"/>
        <dbReference type="ChEBI" id="CHEBI:32682"/>
        <dbReference type="ChEBI" id="CHEBI:57472"/>
        <dbReference type="EC" id="4.3.2.1"/>
    </reaction>
</comment>
<accession>A0A7I9VSC4</accession>
<gene>
    <name evidence="7 10" type="primary">argH</name>
    <name evidence="10" type="ORF">AMYX_40970</name>
</gene>